<keyword evidence="4" id="KW-1003">Cell membrane</keyword>
<evidence type="ECO:0000256" key="2">
    <source>
        <dbReference type="ARBA" id="ARBA00005745"/>
    </source>
</evidence>
<evidence type="ECO:0000256" key="6">
    <source>
        <dbReference type="ARBA" id="ARBA00022692"/>
    </source>
</evidence>
<dbReference type="PROSITE" id="PS00874">
    <property type="entry name" value="T2SP_F"/>
    <property type="match status" value="1"/>
</dbReference>
<dbReference type="EMBL" id="MFJK01000004">
    <property type="protein sequence ID" value="OGG19738.1"/>
    <property type="molecule type" value="Genomic_DNA"/>
</dbReference>
<dbReference type="Proteomes" id="UP000177871">
    <property type="component" value="Unassembled WGS sequence"/>
</dbReference>
<keyword evidence="6 9" id="KW-0812">Transmembrane</keyword>
<dbReference type="GO" id="GO:0005886">
    <property type="term" value="C:plasma membrane"/>
    <property type="evidence" value="ECO:0007669"/>
    <property type="project" value="UniProtKB-SubCell"/>
</dbReference>
<comment type="caution">
    <text evidence="12">The sequence shown here is derived from an EMBL/GenBank/DDBJ whole genome shotgun (WGS) entry which is preliminary data.</text>
</comment>
<name>A0A1F6A4S5_9BACT</name>
<reference evidence="12 13" key="1">
    <citation type="journal article" date="2016" name="Nat. Commun.">
        <title>Thousands of microbial genomes shed light on interconnected biogeochemical processes in an aquifer system.</title>
        <authorList>
            <person name="Anantharaman K."/>
            <person name="Brown C.T."/>
            <person name="Hug L.A."/>
            <person name="Sharon I."/>
            <person name="Castelle C.J."/>
            <person name="Probst A.J."/>
            <person name="Thomas B.C."/>
            <person name="Singh A."/>
            <person name="Wilkins M.J."/>
            <person name="Karaoz U."/>
            <person name="Brodie E.L."/>
            <person name="Williams K.H."/>
            <person name="Hubbard S.S."/>
            <person name="Banfield J.F."/>
        </authorList>
    </citation>
    <scope>NUCLEOTIDE SEQUENCE [LARGE SCALE GENOMIC DNA]</scope>
</reference>
<evidence type="ECO:0000256" key="7">
    <source>
        <dbReference type="ARBA" id="ARBA00022989"/>
    </source>
</evidence>
<feature type="domain" description="Type II secretion system protein GspF" evidence="11">
    <location>
        <begin position="20"/>
        <end position="143"/>
    </location>
</feature>
<dbReference type="InterPro" id="IPR018076">
    <property type="entry name" value="T2SS_GspF_dom"/>
</dbReference>
<dbReference type="Pfam" id="PF00482">
    <property type="entry name" value="T2SSF"/>
    <property type="match status" value="2"/>
</dbReference>
<evidence type="ECO:0000256" key="5">
    <source>
        <dbReference type="ARBA" id="ARBA00022519"/>
    </source>
</evidence>
<evidence type="ECO:0000313" key="12">
    <source>
        <dbReference type="EMBL" id="OGG19738.1"/>
    </source>
</evidence>
<keyword evidence="7 10" id="KW-1133">Transmembrane helix</keyword>
<evidence type="ECO:0000256" key="10">
    <source>
        <dbReference type="SAM" id="Phobius"/>
    </source>
</evidence>
<dbReference type="PANTHER" id="PTHR30012:SF0">
    <property type="entry name" value="TYPE II SECRETION SYSTEM PROTEIN F-RELATED"/>
    <property type="match status" value="1"/>
</dbReference>
<evidence type="ECO:0000259" key="11">
    <source>
        <dbReference type="Pfam" id="PF00482"/>
    </source>
</evidence>
<dbReference type="GO" id="GO:0009306">
    <property type="term" value="P:protein secretion"/>
    <property type="evidence" value="ECO:0007669"/>
    <property type="project" value="InterPro"/>
</dbReference>
<evidence type="ECO:0000256" key="4">
    <source>
        <dbReference type="ARBA" id="ARBA00022475"/>
    </source>
</evidence>
<keyword evidence="3 9" id="KW-0813">Transport</keyword>
<dbReference type="AlphaFoldDB" id="A0A1F6A4S5"/>
<evidence type="ECO:0000313" key="13">
    <source>
        <dbReference type="Proteomes" id="UP000177871"/>
    </source>
</evidence>
<dbReference type="Gene3D" id="1.20.81.30">
    <property type="entry name" value="Type II secretion system (T2SS), domain F"/>
    <property type="match status" value="2"/>
</dbReference>
<comment type="subcellular location">
    <subcellularLocation>
        <location evidence="1">Cell inner membrane</location>
        <topology evidence="1">Multi-pass membrane protein</topology>
    </subcellularLocation>
    <subcellularLocation>
        <location evidence="9">Cell membrane</location>
        <topology evidence="9">Multi-pass membrane protein</topology>
    </subcellularLocation>
</comment>
<dbReference type="InterPro" id="IPR001992">
    <property type="entry name" value="T2SS_GspF/T4SS_PilC_CS"/>
</dbReference>
<comment type="similarity">
    <text evidence="2 9">Belongs to the GSP F family.</text>
</comment>
<evidence type="ECO:0000256" key="3">
    <source>
        <dbReference type="ARBA" id="ARBA00022448"/>
    </source>
</evidence>
<dbReference type="STRING" id="1798381.A2721_01130"/>
<dbReference type="PRINTS" id="PR00812">
    <property type="entry name" value="BCTERIALGSPF"/>
</dbReference>
<accession>A0A1F6A4S5</accession>
<proteinExistence type="inferred from homology"/>
<evidence type="ECO:0000256" key="1">
    <source>
        <dbReference type="ARBA" id="ARBA00004429"/>
    </source>
</evidence>
<dbReference type="FunFam" id="1.20.81.30:FF:000001">
    <property type="entry name" value="Type II secretion system protein F"/>
    <property type="match status" value="1"/>
</dbReference>
<feature type="domain" description="Type II secretion system protein GspF" evidence="11">
    <location>
        <begin position="223"/>
        <end position="347"/>
    </location>
</feature>
<feature type="transmembrane region" description="Helical" evidence="10">
    <location>
        <begin position="120"/>
        <end position="142"/>
    </location>
</feature>
<dbReference type="InterPro" id="IPR003004">
    <property type="entry name" value="GspF/PilC"/>
</dbReference>
<evidence type="ECO:0000256" key="9">
    <source>
        <dbReference type="RuleBase" id="RU003923"/>
    </source>
</evidence>
<keyword evidence="5" id="KW-0997">Cell inner membrane</keyword>
<evidence type="ECO:0000256" key="8">
    <source>
        <dbReference type="ARBA" id="ARBA00023136"/>
    </source>
</evidence>
<sequence>MKLSQITVFDRVNFIDILLFTKHLSVMIKAGIPLAEALEILRDQTQNPAFKKVLVTVSTEIRNGQSLTKTLALFPKIFNPFYLSLVSVGEQAGDLEVNLEYLATQLQKNYEFKKKVQGAMLYPSFVIVVALLMGSAMAIFVLPQLAGLFTSLDVDLPTSTRILIFVADLMKKHGLIIIPGLFAVFFLTTFLVKTPAVKPLWQRFLINLPIFGLFIKNVESANFCRSLGLMLKSGLTLSKALEIAREATDNTIFKEYIEGIEKAVDKGHTIESELSKKKYQHFPLIVSKMIGVGEKTGKLDETLLYLGDFFEEEVDSMAKNFPTILEPILLVIIALMVAFMALAIISPIYQFTASIHK</sequence>
<dbReference type="InterPro" id="IPR042094">
    <property type="entry name" value="T2SS_GspF_sf"/>
</dbReference>
<keyword evidence="8 10" id="KW-0472">Membrane</keyword>
<feature type="transmembrane region" description="Helical" evidence="10">
    <location>
        <begin position="173"/>
        <end position="192"/>
    </location>
</feature>
<protein>
    <recommendedName>
        <fullName evidence="11">Type II secretion system protein GspF domain-containing protein</fullName>
    </recommendedName>
</protein>
<organism evidence="12 13">
    <name type="scientific">Candidatus Gottesmanbacteria bacterium RIFCSPHIGHO2_01_FULL_47_48</name>
    <dbReference type="NCBI Taxonomy" id="1798381"/>
    <lineage>
        <taxon>Bacteria</taxon>
        <taxon>Candidatus Gottesmaniibacteriota</taxon>
    </lineage>
</organism>
<dbReference type="PANTHER" id="PTHR30012">
    <property type="entry name" value="GENERAL SECRETION PATHWAY PROTEIN"/>
    <property type="match status" value="1"/>
</dbReference>
<feature type="transmembrane region" description="Helical" evidence="10">
    <location>
        <begin position="328"/>
        <end position="349"/>
    </location>
</feature>
<gene>
    <name evidence="12" type="ORF">A2721_01130</name>
</gene>